<dbReference type="EMBL" id="BOPG01000021">
    <property type="protein sequence ID" value="GIJ55650.1"/>
    <property type="molecule type" value="Genomic_DNA"/>
</dbReference>
<name>A0A8J3Z5G3_9ACTN</name>
<dbReference type="InterPro" id="IPR054491">
    <property type="entry name" value="MGH1-like_GH"/>
</dbReference>
<dbReference type="Pfam" id="PF00754">
    <property type="entry name" value="F5_F8_type_C"/>
    <property type="match status" value="1"/>
</dbReference>
<dbReference type="AlphaFoldDB" id="A0A8J3Z5G3"/>
<evidence type="ECO:0000313" key="3">
    <source>
        <dbReference type="Proteomes" id="UP000612585"/>
    </source>
</evidence>
<dbReference type="Pfam" id="PF14200">
    <property type="entry name" value="RicinB_lectin_2"/>
    <property type="match status" value="1"/>
</dbReference>
<dbReference type="InterPro" id="IPR008979">
    <property type="entry name" value="Galactose-bd-like_sf"/>
</dbReference>
<dbReference type="InterPro" id="IPR012341">
    <property type="entry name" value="6hp_glycosidase-like_sf"/>
</dbReference>
<dbReference type="SUPFAM" id="SSF50370">
    <property type="entry name" value="Ricin B-like lectins"/>
    <property type="match status" value="1"/>
</dbReference>
<dbReference type="InterPro" id="IPR008928">
    <property type="entry name" value="6-hairpin_glycosidase_sf"/>
</dbReference>
<sequence>MTAGLLVVPAHASVPPSRYPVQGNGTNVLNKIALLGSIEDPAWFQANIPFIEVPDKQIQDVYYYRWMAYKEHLVYTGPEYGWLSNEFLSPAAYGAPYGGISAAAGHQITEGRWLRDQQYVKDVIGYWLNGPGQFPKPRTEFLNPDTGDWAHQYSFWAAEAVWQQYLAAGDRAFTASHKENLTRQYDGWADHFNPSLGLYWQVPVWDASEFTASSYETSDPYHGGDGYRPTLNSYQYGDAHAIANIAALTGDTATANTYTARAEALRTNVQNRLWDAQRQFYYGLHRDSLARTGSREIMGYLPWTVNLPASNAPAAAWSQLKDPQGFKAAYGPTTAERRSPWFMHEAGGCCRWNGPSWPFATAQTLTAAANLLNNYPAQPYFSAADYVDLLRTYAATQYRNGVPYVAEAHHPDENRWLYDGVNHSEDYNHSTYVDNVISGLIGLRGQPDDTLRVRPLAPSTWDWFALENTPYHGHNVSVFWDRTGGRYGLGAGLKVYVDGTLRATQPNLAEVSLNVGPAITQSSGGGVVNIAANGQRLGYRTRPFASYTSPHDDVYRAVDGQVWRTPIPNNTRWTSWNSPNATDHYGLDFQRPVTVRDVRLYFYDDGGGVRVPSSFDLQYWTGTQWAVVPNQLRTSISPTATEITFPPLDTAQLRVVAPNRGGGVGWGLQEFEVWSTPLFTLFNSNNKVLAVQNASQADGANVQQYDDTGTLDHRWTLVDAGGGWYKIVNINSGLLLAVAGASTAAGAQVQQYHDAGTRDQQWSIVDTGGGQMKLRNRNSGLYLGISGGSTANSANAVQVADGTLWTLRHTAQPSWLSSDFEDQQPQGWQPQTGAWSVCRPASWELCSTATASAVALAGSAGWRAYTVDASVRADALPADGGIALLARAQDATHYYQAELKSGRQWVISRNDGGVWTNLANGPLAWPTGAYLNLRFAVQGDRLTMALMTPAGTWQTLGSATDTRFVAGRPGVRTWGTTGSFDIVHVRPG</sequence>
<dbReference type="Gene3D" id="1.50.10.10">
    <property type="match status" value="1"/>
</dbReference>
<accession>A0A8J3Z5G3</accession>
<dbReference type="SUPFAM" id="SSF49785">
    <property type="entry name" value="Galactose-binding domain-like"/>
    <property type="match status" value="1"/>
</dbReference>
<dbReference type="Pfam" id="PF03633">
    <property type="entry name" value="Glyco_hydro_65C"/>
    <property type="match status" value="1"/>
</dbReference>
<dbReference type="InterPro" id="IPR000421">
    <property type="entry name" value="FA58C"/>
</dbReference>
<proteinExistence type="predicted"/>
<dbReference type="SMART" id="SM00458">
    <property type="entry name" value="RICIN"/>
    <property type="match status" value="1"/>
</dbReference>
<dbReference type="Gene3D" id="2.60.120.260">
    <property type="entry name" value="Galactose-binding domain-like"/>
    <property type="match status" value="1"/>
</dbReference>
<keyword evidence="3" id="KW-1185">Reference proteome</keyword>
<dbReference type="Pfam" id="PF22422">
    <property type="entry name" value="MGH1-like_GH"/>
    <property type="match status" value="1"/>
</dbReference>
<evidence type="ECO:0000313" key="2">
    <source>
        <dbReference type="EMBL" id="GIJ55650.1"/>
    </source>
</evidence>
<feature type="domain" description="Ricin B lectin" evidence="1">
    <location>
        <begin position="676"/>
        <end position="808"/>
    </location>
</feature>
<dbReference type="PROSITE" id="PS50231">
    <property type="entry name" value="RICIN_B_LECTIN"/>
    <property type="match status" value="1"/>
</dbReference>
<organism evidence="2 3">
    <name type="scientific">Virgisporangium aurantiacum</name>
    <dbReference type="NCBI Taxonomy" id="175570"/>
    <lineage>
        <taxon>Bacteria</taxon>
        <taxon>Bacillati</taxon>
        <taxon>Actinomycetota</taxon>
        <taxon>Actinomycetes</taxon>
        <taxon>Micromonosporales</taxon>
        <taxon>Micromonosporaceae</taxon>
        <taxon>Virgisporangium</taxon>
    </lineage>
</organism>
<dbReference type="SUPFAM" id="SSF48208">
    <property type="entry name" value="Six-hairpin glycosidases"/>
    <property type="match status" value="1"/>
</dbReference>
<dbReference type="InterPro" id="IPR035992">
    <property type="entry name" value="Ricin_B-like_lectins"/>
</dbReference>
<dbReference type="InterPro" id="IPR005194">
    <property type="entry name" value="Glyco_hydro_65_C"/>
</dbReference>
<comment type="caution">
    <text evidence="2">The sequence shown here is derived from an EMBL/GenBank/DDBJ whole genome shotgun (WGS) entry which is preliminary data.</text>
</comment>
<evidence type="ECO:0000259" key="1">
    <source>
        <dbReference type="SMART" id="SM00458"/>
    </source>
</evidence>
<reference evidence="2" key="1">
    <citation type="submission" date="2021-01" db="EMBL/GenBank/DDBJ databases">
        <title>Whole genome shotgun sequence of Virgisporangium aurantiacum NBRC 16421.</title>
        <authorList>
            <person name="Komaki H."/>
            <person name="Tamura T."/>
        </authorList>
    </citation>
    <scope>NUCLEOTIDE SEQUENCE</scope>
    <source>
        <strain evidence="2">NBRC 16421</strain>
    </source>
</reference>
<dbReference type="GO" id="GO:0005975">
    <property type="term" value="P:carbohydrate metabolic process"/>
    <property type="evidence" value="ECO:0007669"/>
    <property type="project" value="InterPro"/>
</dbReference>
<dbReference type="Gene3D" id="2.80.10.50">
    <property type="match status" value="1"/>
</dbReference>
<protein>
    <recommendedName>
        <fullName evidence="1">Ricin B lectin domain-containing protein</fullName>
    </recommendedName>
</protein>
<dbReference type="Gene3D" id="2.60.120.560">
    <property type="entry name" value="Exo-inulinase, domain 1"/>
    <property type="match status" value="1"/>
</dbReference>
<dbReference type="Proteomes" id="UP000612585">
    <property type="component" value="Unassembled WGS sequence"/>
</dbReference>
<gene>
    <name evidence="2" type="ORF">Vau01_031660</name>
</gene>
<dbReference type="InterPro" id="IPR000772">
    <property type="entry name" value="Ricin_B_lectin"/>
</dbReference>